<feature type="transmembrane region" description="Helical" evidence="8">
    <location>
        <begin position="280"/>
        <end position="298"/>
    </location>
</feature>
<evidence type="ECO:0000256" key="3">
    <source>
        <dbReference type="ARBA" id="ARBA00022448"/>
    </source>
</evidence>
<comment type="subcellular location">
    <subcellularLocation>
        <location evidence="1">Cell inner membrane</location>
        <topology evidence="1">Multi-pass membrane protein</topology>
    </subcellularLocation>
    <subcellularLocation>
        <location evidence="8">Cell membrane</location>
        <topology evidence="8">Multi-pass membrane protein</topology>
    </subcellularLocation>
</comment>
<proteinExistence type="inferred from homology"/>
<dbReference type="RefSeq" id="WP_266347157.1">
    <property type="nucleotide sequence ID" value="NZ_JAPKNG010000001.1"/>
</dbReference>
<keyword evidence="6 8" id="KW-1133">Transmembrane helix</keyword>
<dbReference type="InterPro" id="IPR035906">
    <property type="entry name" value="MetI-like_sf"/>
</dbReference>
<feature type="transmembrane region" description="Helical" evidence="8">
    <location>
        <begin position="410"/>
        <end position="433"/>
    </location>
</feature>
<feature type="transmembrane region" description="Helical" evidence="8">
    <location>
        <begin position="175"/>
        <end position="194"/>
    </location>
</feature>
<feature type="transmembrane region" description="Helical" evidence="8">
    <location>
        <begin position="38"/>
        <end position="59"/>
    </location>
</feature>
<evidence type="ECO:0000256" key="2">
    <source>
        <dbReference type="ARBA" id="ARBA00010072"/>
    </source>
</evidence>
<protein>
    <submittedName>
        <fullName evidence="10">General L-amino acid transport system permease protein</fullName>
    </submittedName>
</protein>
<feature type="transmembrane region" description="Helical" evidence="8">
    <location>
        <begin position="232"/>
        <end position="259"/>
    </location>
</feature>
<evidence type="ECO:0000256" key="7">
    <source>
        <dbReference type="ARBA" id="ARBA00023136"/>
    </source>
</evidence>
<evidence type="ECO:0000259" key="9">
    <source>
        <dbReference type="PROSITE" id="PS50928"/>
    </source>
</evidence>
<keyword evidence="11" id="KW-1185">Reference proteome</keyword>
<feature type="domain" description="ABC transmembrane type-1" evidence="9">
    <location>
        <begin position="235"/>
        <end position="431"/>
    </location>
</feature>
<dbReference type="InterPro" id="IPR000515">
    <property type="entry name" value="MetI-like"/>
</dbReference>
<evidence type="ECO:0000313" key="10">
    <source>
        <dbReference type="EMBL" id="MDQ0436227.1"/>
    </source>
</evidence>
<feature type="transmembrane region" description="Helical" evidence="8">
    <location>
        <begin position="133"/>
        <end position="155"/>
    </location>
</feature>
<reference evidence="10 11" key="1">
    <citation type="submission" date="2023-07" db="EMBL/GenBank/DDBJ databases">
        <title>Genomic Encyclopedia of Type Strains, Phase IV (KMG-IV): sequencing the most valuable type-strain genomes for metagenomic binning, comparative biology and taxonomic classification.</title>
        <authorList>
            <person name="Goeker M."/>
        </authorList>
    </citation>
    <scope>NUCLEOTIDE SEQUENCE [LARGE SCALE GENOMIC DNA]</scope>
    <source>
        <strain evidence="10 11">B6-8</strain>
    </source>
</reference>
<keyword evidence="7 8" id="KW-0472">Membrane</keyword>
<dbReference type="EMBL" id="JAUSVO010000001">
    <property type="protein sequence ID" value="MDQ0436227.1"/>
    <property type="molecule type" value="Genomic_DNA"/>
</dbReference>
<dbReference type="SUPFAM" id="SSF161098">
    <property type="entry name" value="MetI-like"/>
    <property type="match status" value="1"/>
</dbReference>
<dbReference type="NCBIfam" id="TIGR01726">
    <property type="entry name" value="HEQRo_perm_3TM"/>
    <property type="match status" value="1"/>
</dbReference>
<evidence type="ECO:0000256" key="4">
    <source>
        <dbReference type="ARBA" id="ARBA00022475"/>
    </source>
</evidence>
<comment type="caution">
    <text evidence="10">The sequence shown here is derived from an EMBL/GenBank/DDBJ whole genome shotgun (WGS) entry which is preliminary data.</text>
</comment>
<dbReference type="PANTHER" id="PTHR30614">
    <property type="entry name" value="MEMBRANE COMPONENT OF AMINO ACID ABC TRANSPORTER"/>
    <property type="match status" value="1"/>
</dbReference>
<name>A0ABU0H2F2_9HYPH</name>
<dbReference type="Proteomes" id="UP001241603">
    <property type="component" value="Unassembled WGS sequence"/>
</dbReference>
<sequence>MTAFVSAFVRDEFVAPKPPPPSTVGVVGWMRQNLFSSVLNSILTIAAGALIVWLLIPLVRFTLIDAVWSGEDRSACAQATGACWAYVKAYLPQFVYGRYPIGERWRVDIVFWMLVIGLVPLLIPRVPLKRLNAIFLLTFYPLIAYVLLTGGHHVFTGSFLPEGLVPPSVRFAAEYALVSALIILAVGLLSVLLGKPVAGSGALAGMILGGLGLVLAVVSIDFGLEPVETANWGGLLVTLVVAVTGMVASLPLGVLLALGRRSAMPVVRLASVTFIEVCRGVPLITVLFMASVMLPLFLPEGVTFDKLLRALIGVALFSSAYMAETIRGGLQAMPRGQYEGAMALGLSYWQMMRMIILPQALRLVIPGIVGSFIALFKDTTLVAIIGLFDFLGQIQASANDSKWASPVTGITGYVFAAMVFWAFCFSMSRYAGFMEKRLDRSRR</sequence>
<dbReference type="CDD" id="cd06261">
    <property type="entry name" value="TM_PBP2"/>
    <property type="match status" value="1"/>
</dbReference>
<keyword evidence="4" id="KW-1003">Cell membrane</keyword>
<accession>A0ABU0H2F2</accession>
<feature type="transmembrane region" description="Helical" evidence="8">
    <location>
        <begin position="360"/>
        <end position="390"/>
    </location>
</feature>
<feature type="transmembrane region" description="Helical" evidence="8">
    <location>
        <begin position="109"/>
        <end position="126"/>
    </location>
</feature>
<dbReference type="PROSITE" id="PS50928">
    <property type="entry name" value="ABC_TM1"/>
    <property type="match status" value="1"/>
</dbReference>
<keyword evidence="3 8" id="KW-0813">Transport</keyword>
<evidence type="ECO:0000256" key="1">
    <source>
        <dbReference type="ARBA" id="ARBA00004429"/>
    </source>
</evidence>
<organism evidence="10 11">
    <name type="scientific">Kaistia dalseonensis</name>
    <dbReference type="NCBI Taxonomy" id="410840"/>
    <lineage>
        <taxon>Bacteria</taxon>
        <taxon>Pseudomonadati</taxon>
        <taxon>Pseudomonadota</taxon>
        <taxon>Alphaproteobacteria</taxon>
        <taxon>Hyphomicrobiales</taxon>
        <taxon>Kaistiaceae</taxon>
        <taxon>Kaistia</taxon>
    </lineage>
</organism>
<feature type="transmembrane region" description="Helical" evidence="8">
    <location>
        <begin position="201"/>
        <end position="220"/>
    </location>
</feature>
<gene>
    <name evidence="10" type="ORF">QO014_000597</name>
</gene>
<dbReference type="Pfam" id="PF00528">
    <property type="entry name" value="BPD_transp_1"/>
    <property type="match status" value="1"/>
</dbReference>
<dbReference type="Gene3D" id="1.10.3720.10">
    <property type="entry name" value="MetI-like"/>
    <property type="match status" value="1"/>
</dbReference>
<keyword evidence="5 8" id="KW-0812">Transmembrane</keyword>
<evidence type="ECO:0000256" key="8">
    <source>
        <dbReference type="RuleBase" id="RU363032"/>
    </source>
</evidence>
<comment type="similarity">
    <text evidence="2">Belongs to the binding-protein-dependent transport system permease family. HisMQ subfamily.</text>
</comment>
<evidence type="ECO:0000256" key="5">
    <source>
        <dbReference type="ARBA" id="ARBA00022692"/>
    </source>
</evidence>
<dbReference type="InterPro" id="IPR043429">
    <property type="entry name" value="ArtM/GltK/GlnP/TcyL/YhdX-like"/>
</dbReference>
<evidence type="ECO:0000256" key="6">
    <source>
        <dbReference type="ARBA" id="ARBA00022989"/>
    </source>
</evidence>
<dbReference type="PANTHER" id="PTHR30614:SF41">
    <property type="entry name" value="INNER MEMBRANE AMINO-ACID ABC TRANSPORTER PERMEASE PROTEIN YHDY"/>
    <property type="match status" value="1"/>
</dbReference>
<dbReference type="InterPro" id="IPR010065">
    <property type="entry name" value="AA_ABC_transptr_permease_3TM"/>
</dbReference>
<evidence type="ECO:0000313" key="11">
    <source>
        <dbReference type="Proteomes" id="UP001241603"/>
    </source>
</evidence>